<keyword evidence="2" id="KW-1185">Reference proteome</keyword>
<reference evidence="1 2" key="1">
    <citation type="journal article" date="2015" name="Genome Announc.">
        <title>Genome Sequence of Mushroom Soft-Rot Pathogen Janthinobacterium agaricidamnosum.</title>
        <authorList>
            <person name="Graupner K."/>
            <person name="Lackner G."/>
            <person name="Hertweck C."/>
        </authorList>
    </citation>
    <scope>NUCLEOTIDE SEQUENCE [LARGE SCALE GENOMIC DNA]</scope>
    <source>
        <strain evidence="2">NBRC 102515 / DSM 9628</strain>
    </source>
</reference>
<gene>
    <name evidence="1" type="ORF">GJA_3128</name>
</gene>
<sequence>MIKGINTDDITVNIDTVIDGSVPEVAMVYLTDSVPGRCFDAAEKKIAARI</sequence>
<accession>W0V8S3</accession>
<dbReference type="STRING" id="1349767.GJA_3128"/>
<proteinExistence type="predicted"/>
<dbReference type="Proteomes" id="UP000027604">
    <property type="component" value="Chromosome I"/>
</dbReference>
<dbReference type="HOGENOM" id="CLU_3118708_0_0_4"/>
<evidence type="ECO:0000313" key="1">
    <source>
        <dbReference type="EMBL" id="CDG83753.1"/>
    </source>
</evidence>
<organism evidence="1 2">
    <name type="scientific">Janthinobacterium agaricidamnosum NBRC 102515 = DSM 9628</name>
    <dbReference type="NCBI Taxonomy" id="1349767"/>
    <lineage>
        <taxon>Bacteria</taxon>
        <taxon>Pseudomonadati</taxon>
        <taxon>Pseudomonadota</taxon>
        <taxon>Betaproteobacteria</taxon>
        <taxon>Burkholderiales</taxon>
        <taxon>Oxalobacteraceae</taxon>
        <taxon>Janthinobacterium</taxon>
    </lineage>
</organism>
<dbReference type="KEGG" id="jag:GJA_3128"/>
<name>W0V8S3_9BURK</name>
<protein>
    <submittedName>
        <fullName evidence="1">Uncharacterized protein</fullName>
    </submittedName>
</protein>
<dbReference type="AlphaFoldDB" id="W0V8S3"/>
<evidence type="ECO:0000313" key="2">
    <source>
        <dbReference type="Proteomes" id="UP000027604"/>
    </source>
</evidence>
<dbReference type="EMBL" id="HG322949">
    <property type="protein sequence ID" value="CDG83753.1"/>
    <property type="molecule type" value="Genomic_DNA"/>
</dbReference>